<keyword evidence="3" id="KW-1185">Reference proteome</keyword>
<reference evidence="3" key="1">
    <citation type="journal article" date="2019" name="Int. J. Syst. Evol. Microbiol.">
        <title>The Global Catalogue of Microorganisms (GCM) 10K type strain sequencing project: providing services to taxonomists for standard genome sequencing and annotation.</title>
        <authorList>
            <consortium name="The Broad Institute Genomics Platform"/>
            <consortium name="The Broad Institute Genome Sequencing Center for Infectious Disease"/>
            <person name="Wu L."/>
            <person name="Ma J."/>
        </authorList>
    </citation>
    <scope>NUCLEOTIDE SEQUENCE [LARGE SCALE GENOMIC DNA]</scope>
    <source>
        <strain evidence="3">KCTC 23298</strain>
    </source>
</reference>
<accession>A0ABQ3FUN5</accession>
<sequence>MPKLIELPLTSIEVGTDRARDFDPAWAAGLAGIIAAQGLKHPITVRVVDGINRLVAGRYRLEAARILGWEAIPCILSEADSDDAARLEEVMENLGRAELIALDRCHHLYELKVVWERMYPQAKHGGDHGNQYTGGKSQSLALASEAPEVFGFAKANAERIGLGVSAIKMAVKIWKGLSPASRAALIGTDLATKQTELKALSEQKPAVQAKILDLIFGDVHPVHNVAQALSYLANGVSPDARERFFTKISATLAALDDTVFEDVILANEDRVVAALKRRGRL</sequence>
<dbReference type="InterPro" id="IPR050336">
    <property type="entry name" value="Chromosome_partition/occlusion"/>
</dbReference>
<dbReference type="Proteomes" id="UP000658305">
    <property type="component" value="Unassembled WGS sequence"/>
</dbReference>
<dbReference type="InterPro" id="IPR003115">
    <property type="entry name" value="ParB_N"/>
</dbReference>
<comment type="caution">
    <text evidence="2">The sequence shown here is derived from an EMBL/GenBank/DDBJ whole genome shotgun (WGS) entry which is preliminary data.</text>
</comment>
<evidence type="ECO:0000259" key="1">
    <source>
        <dbReference type="SMART" id="SM00470"/>
    </source>
</evidence>
<dbReference type="SMART" id="SM00470">
    <property type="entry name" value="ParB"/>
    <property type="match status" value="1"/>
</dbReference>
<gene>
    <name evidence="2" type="ORF">GCM10007291_49620</name>
</gene>
<organism evidence="2 3">
    <name type="scientific">Gemmobacter nanjingensis</name>
    <dbReference type="NCBI Taxonomy" id="488454"/>
    <lineage>
        <taxon>Bacteria</taxon>
        <taxon>Pseudomonadati</taxon>
        <taxon>Pseudomonadota</taxon>
        <taxon>Alphaproteobacteria</taxon>
        <taxon>Rhodobacterales</taxon>
        <taxon>Paracoccaceae</taxon>
        <taxon>Gemmobacter</taxon>
    </lineage>
</organism>
<dbReference type="EMBL" id="BMYI01000045">
    <property type="protein sequence ID" value="GHC41783.1"/>
    <property type="molecule type" value="Genomic_DNA"/>
</dbReference>
<proteinExistence type="predicted"/>
<dbReference type="RefSeq" id="WP_189383070.1">
    <property type="nucleotide sequence ID" value="NZ_BMYI01000045.1"/>
</dbReference>
<feature type="domain" description="ParB-like N-terminal" evidence="1">
    <location>
        <begin position="5"/>
        <end position="94"/>
    </location>
</feature>
<name>A0ABQ3FUN5_9RHOB</name>
<dbReference type="Pfam" id="PF02195">
    <property type="entry name" value="ParB_N"/>
    <property type="match status" value="1"/>
</dbReference>
<evidence type="ECO:0000313" key="2">
    <source>
        <dbReference type="EMBL" id="GHC41783.1"/>
    </source>
</evidence>
<dbReference type="Gene3D" id="3.90.1530.10">
    <property type="entry name" value="Conserved hypothetical protein from pyrococcus furiosus pfu- 392566-001, ParB domain"/>
    <property type="match status" value="1"/>
</dbReference>
<dbReference type="PANTHER" id="PTHR33375">
    <property type="entry name" value="CHROMOSOME-PARTITIONING PROTEIN PARB-RELATED"/>
    <property type="match status" value="1"/>
</dbReference>
<dbReference type="SUPFAM" id="SSF110849">
    <property type="entry name" value="ParB/Sulfiredoxin"/>
    <property type="match status" value="1"/>
</dbReference>
<dbReference type="PANTHER" id="PTHR33375:SF1">
    <property type="entry name" value="CHROMOSOME-PARTITIONING PROTEIN PARB-RELATED"/>
    <property type="match status" value="1"/>
</dbReference>
<dbReference type="InterPro" id="IPR036086">
    <property type="entry name" value="ParB/Sulfiredoxin_sf"/>
</dbReference>
<evidence type="ECO:0000313" key="3">
    <source>
        <dbReference type="Proteomes" id="UP000658305"/>
    </source>
</evidence>
<protein>
    <recommendedName>
        <fullName evidence="1">ParB-like N-terminal domain-containing protein</fullName>
    </recommendedName>
</protein>